<dbReference type="PANTHER" id="PTHR10098">
    <property type="entry name" value="RAPSYN-RELATED"/>
    <property type="match status" value="1"/>
</dbReference>
<evidence type="ECO:0000259" key="1">
    <source>
        <dbReference type="Pfam" id="PF12770"/>
    </source>
</evidence>
<evidence type="ECO:0000313" key="2">
    <source>
        <dbReference type="EMBL" id="MBC6010884.1"/>
    </source>
</evidence>
<proteinExistence type="predicted"/>
<dbReference type="RefSeq" id="WP_187012964.1">
    <property type="nucleotide sequence ID" value="NZ_JACRWG010000072.1"/>
</dbReference>
<gene>
    <name evidence="2" type="ORF">H8909_11720</name>
</gene>
<dbReference type="Pfam" id="PF13374">
    <property type="entry name" value="TPR_10"/>
    <property type="match status" value="1"/>
</dbReference>
<dbReference type="SUPFAM" id="SSF48452">
    <property type="entry name" value="TPR-like"/>
    <property type="match status" value="2"/>
</dbReference>
<dbReference type="PANTHER" id="PTHR10098:SF108">
    <property type="entry name" value="TETRATRICOPEPTIDE REPEAT PROTEIN 28"/>
    <property type="match status" value="1"/>
</dbReference>
<comment type="caution">
    <text evidence="2">The sequence shown here is derived from an EMBL/GenBank/DDBJ whole genome shotgun (WGS) entry which is preliminary data.</text>
</comment>
<reference evidence="2 3" key="1">
    <citation type="submission" date="2020-08" db="EMBL/GenBank/DDBJ databases">
        <authorList>
            <person name="Liu C."/>
            <person name="Sun Q."/>
        </authorList>
    </citation>
    <scope>NUCLEOTIDE SEQUENCE [LARGE SCALE GENOMIC DNA]</scope>
    <source>
        <strain evidence="2 3">NSJ-22</strain>
    </source>
</reference>
<dbReference type="InterPro" id="IPR019734">
    <property type="entry name" value="TPR_rpt"/>
</dbReference>
<sequence length="1015" mass="119374">MNIKKMYKMGRYKEIVERYDESIDPVDAETKRYVLSSIDIVDQAINEIDDLQNKYIQYKRSRNMDEASYLQLLEDLSYDAFVLDEQDLCISVLKDIYEFYKNKYSENDSKTLDTLYRIGRVVITFQRYSEGLEVLKKYYYAKKSLYGIDDLTCDALEGITALYSNNGDITHCREYNNYLYEDSLIVDGFGSERALKACYTVADCSFDLGEYEQALLQAQQCFSMQKKKFTLFHDDTLRTYYLIASSYYKLEKYQESYEAASRCLEIREEMSGKYDGQTILVKSLLADLYTQFEEYEKALDLYEDIQFYYKSENDYIRLIYILFSRKHLYYRLNDAESIQKLDLEIYDFYLKLYTSGFSDEIDQMSLLEGLIFSSSNVKEYDDFFKYCEEYFKEIYENNHKITAETLDVLYEMGDVYNCLNRKEESFNAYVKCFNARSKLLGENHPDTLKALNEVIKKCMDQDKKLDYIRLNEEILKKYNDEEHLKALYLLLKVENGDKFLQLHNQISSQLQKRSSRERVEGYLELASTLMCSEITPNADFFKLMINDIDSYFRAFHESFVDDILNDQTPKMSDQFIEVFYKLIVLMLQLGFDVYDMLIKTKTLLLNLERCHSSIKKDEAYQAIFKEYSLYKEKVAHSHGTQEKGLKRKLQRLEEKKKELLAPHLTILEKDIHYKDLQEVLQEGEYLFDCYCLEDEITAILLKKDGLVVKTFKSSHLESALKHNQKLWESMKHLYICPDGDLYNISFARYINTEISYLSSPHDLLEDCEESSDDDLDIVSVIYPDYYDDSSESRGQKGVLYGSYIEGMYINQLFEDSTLLSREDATHDNFLDIVSPKILHISTHGEYVDSDQLMENGRLCLSGYNKTDSGYVTAAEIQDMDLTDTELVVLSACQTGQGKSIGGEGVYGIRRAFELAGAQTLLLTVEEIDDYNAALFMKIFYQYYKKSRNAMQSYQETQLYLSDYQNGIKEFIQFKEDFKYYLKDEIHPTKLKMKLIQLDNRIKECMTQKKMLKTVH</sequence>
<dbReference type="EMBL" id="JACRWG010000072">
    <property type="protein sequence ID" value="MBC6010884.1"/>
    <property type="molecule type" value="Genomic_DNA"/>
</dbReference>
<dbReference type="Proteomes" id="UP000603474">
    <property type="component" value="Unassembled WGS sequence"/>
</dbReference>
<organism evidence="2 3">
    <name type="scientific">Catenibacterium faecis</name>
    <dbReference type="NCBI Taxonomy" id="2764323"/>
    <lineage>
        <taxon>Bacteria</taxon>
        <taxon>Bacillati</taxon>
        <taxon>Bacillota</taxon>
        <taxon>Erysipelotrichia</taxon>
        <taxon>Erysipelotrichales</taxon>
        <taxon>Coprobacillaceae</taxon>
        <taxon>Catenibacterium</taxon>
    </lineage>
</organism>
<keyword evidence="3" id="KW-1185">Reference proteome</keyword>
<dbReference type="InterPro" id="IPR024983">
    <property type="entry name" value="CHAT_dom"/>
</dbReference>
<name>A0ABR7KE87_9FIRM</name>
<dbReference type="Gene3D" id="1.25.40.10">
    <property type="entry name" value="Tetratricopeptide repeat domain"/>
    <property type="match status" value="2"/>
</dbReference>
<evidence type="ECO:0000313" key="3">
    <source>
        <dbReference type="Proteomes" id="UP000603474"/>
    </source>
</evidence>
<dbReference type="InterPro" id="IPR011990">
    <property type="entry name" value="TPR-like_helical_dom_sf"/>
</dbReference>
<dbReference type="Pfam" id="PF13424">
    <property type="entry name" value="TPR_12"/>
    <property type="match status" value="1"/>
</dbReference>
<protein>
    <submittedName>
        <fullName evidence="2">CHAT domain-containing protein</fullName>
    </submittedName>
</protein>
<accession>A0ABR7KE87</accession>
<dbReference type="SMART" id="SM00028">
    <property type="entry name" value="TPR"/>
    <property type="match status" value="4"/>
</dbReference>
<dbReference type="Pfam" id="PF12770">
    <property type="entry name" value="CHAT"/>
    <property type="match status" value="1"/>
</dbReference>
<feature type="domain" description="CHAT" evidence="1">
    <location>
        <begin position="728"/>
        <end position="961"/>
    </location>
</feature>